<dbReference type="EMBL" id="KV919156">
    <property type="protein sequence ID" value="OSX71227.1"/>
    <property type="molecule type" value="Genomic_DNA"/>
</dbReference>
<name>A0A1X6NRL8_PORUM</name>
<keyword evidence="3" id="KW-1185">Reference proteome</keyword>
<feature type="compositionally biased region" description="Low complexity" evidence="1">
    <location>
        <begin position="248"/>
        <end position="258"/>
    </location>
</feature>
<gene>
    <name evidence="2" type="ORF">BU14_0575s0014</name>
</gene>
<protein>
    <submittedName>
        <fullName evidence="2">Uncharacterized protein</fullName>
    </submittedName>
</protein>
<feature type="region of interest" description="Disordered" evidence="1">
    <location>
        <begin position="1006"/>
        <end position="1027"/>
    </location>
</feature>
<organism evidence="2 3">
    <name type="scientific">Porphyra umbilicalis</name>
    <name type="common">Purple laver</name>
    <name type="synonym">Red alga</name>
    <dbReference type="NCBI Taxonomy" id="2786"/>
    <lineage>
        <taxon>Eukaryota</taxon>
        <taxon>Rhodophyta</taxon>
        <taxon>Bangiophyceae</taxon>
        <taxon>Bangiales</taxon>
        <taxon>Bangiaceae</taxon>
        <taxon>Porphyra</taxon>
    </lineage>
</organism>
<dbReference type="AlphaFoldDB" id="A0A1X6NRL8"/>
<dbReference type="Proteomes" id="UP000218209">
    <property type="component" value="Unassembled WGS sequence"/>
</dbReference>
<feature type="compositionally biased region" description="Polar residues" evidence="1">
    <location>
        <begin position="99"/>
        <end position="108"/>
    </location>
</feature>
<sequence length="1177" mass="123198">MAGYLRGRDEGRKETAVLHKNPMTFDWPRSRKPIQVTLWMGNRGALTDVKNAHPSEFWIRIGFGWGRMGILPAVTMHGDGDRRADGKSLSTERGDEVHQMTSERTTLEVSARCQDRYRPAVGPHQRRPPSRRAHRGPPPSRRPHRGAAGCRCPGHRRFGAPPAWPRAHGRRQRPRRGQEAVGHPVSARLVRAVAGHAPLSTTFGVRERGERHRAPRRGGPRTGTRSFDSPPLAVDAFPPPSVAPPPSLSTQAGVAVAASRRESAPPRAVPSAAPVAAASAMSAAAAAMASSGRDCPSCAGGWGSAASATKAGGGGWGRQRGGGSAAAAATAAVSGGVVRSAAPGWRPHGPRRPCRHPRTRFRRPRGNGLERLGLRAPRVGPPCRGVGRRVARRRGGGGGARGGGGGGVAPLPPQRLRRAAASPARPHPAGSHKARAAPAPIPAPAAGDPAATASSASASALLASGRPAAASAASSRGGVTASCGGVTAAAATVTALLLVRPRHGALFQSRGGGIRSFGRPPLRLAPWARRGGDHRVASRRDHRVASRRDRGTVGHLPHFLRQPRRRRIGRRDRRVGVCFRFCRRLSCRRLPCHFDAGGGNGGGDGGGVRGRGRRRHRCPRREARGRPPRFADGDRRPHGPRRLGCRAGRVGVGFRCRRRLCSRRLPRRVGADGSTAADAAATAAAAAAAADAAAAAAVAAAAAAGRRHLVVARGLPAGVTPPRTAMAGDACHAAGATVSENGGTPQPAAAASGRGHVAVWRRPTPLDKPLPAERRTPAAKSPEAAAGALGGACRHRGAPAPRRRRHRADVSDDDAPHAEVAAEAEDEAATDYSADKDASDAPSRRRTDGRRRPAEVRDHGGVAAHAGVAPAAAAVAAAAGAAAASRQGVRRTRADVTAAVETDAQRLRPPPPPRLLAAAAAAADVAGMPPRANTKVGIGDAADKNVTKQAIVVDCARAARVDNVMTKQQHSATLDAGGHRLARLPAHHVKGRLAPEDLVAAPPKVDRRVPQRQNRAEAGGGAAAEPRPRVRSRVSLWRFLPRCVLARAARPCPLNMGRMDRFVFSASSSDTVVVVANDTASGTSTQPRVISVAARSARLLDQVASVGGISERRRVFRASSSSREAHQWAQARPYCVCQQLHLLRRARSSFTTMVPRMCALNTLTNRLHNDAGVLACC</sequence>
<feature type="compositionally biased region" description="Basic residues" evidence="1">
    <location>
        <begin position="386"/>
        <end position="395"/>
    </location>
</feature>
<feature type="compositionally biased region" description="Low complexity" evidence="1">
    <location>
        <begin position="778"/>
        <end position="787"/>
    </location>
</feature>
<accession>A0A1X6NRL8</accession>
<feature type="compositionally biased region" description="Gly residues" evidence="1">
    <location>
        <begin position="598"/>
        <end position="609"/>
    </location>
</feature>
<evidence type="ECO:0000256" key="1">
    <source>
        <dbReference type="SAM" id="MobiDB-lite"/>
    </source>
</evidence>
<feature type="compositionally biased region" description="Basic and acidic residues" evidence="1">
    <location>
        <begin position="808"/>
        <end position="817"/>
    </location>
</feature>
<feature type="compositionally biased region" description="Gly residues" evidence="1">
    <location>
        <begin position="396"/>
        <end position="408"/>
    </location>
</feature>
<evidence type="ECO:0000313" key="3">
    <source>
        <dbReference type="Proteomes" id="UP000218209"/>
    </source>
</evidence>
<proteinExistence type="predicted"/>
<feature type="compositionally biased region" description="Gly residues" evidence="1">
    <location>
        <begin position="311"/>
        <end position="322"/>
    </location>
</feature>
<feature type="region of interest" description="Disordered" evidence="1">
    <location>
        <begin position="598"/>
        <end position="644"/>
    </location>
</feature>
<feature type="compositionally biased region" description="Basic residues" evidence="1">
    <location>
        <begin position="793"/>
        <end position="807"/>
    </location>
</feature>
<feature type="region of interest" description="Disordered" evidence="1">
    <location>
        <begin position="339"/>
        <end position="451"/>
    </location>
</feature>
<feature type="compositionally biased region" description="Basic and acidic residues" evidence="1">
    <location>
        <begin position="78"/>
        <end position="98"/>
    </location>
</feature>
<feature type="compositionally biased region" description="Basic residues" evidence="1">
    <location>
        <begin position="348"/>
        <end position="365"/>
    </location>
</feature>
<feature type="compositionally biased region" description="Basic and acidic residues" evidence="1">
    <location>
        <begin position="833"/>
        <end position="858"/>
    </location>
</feature>
<feature type="compositionally biased region" description="Basic and acidic residues" evidence="1">
    <location>
        <begin position="620"/>
        <end position="637"/>
    </location>
</feature>
<feature type="compositionally biased region" description="Basic residues" evidence="1">
    <location>
        <begin position="124"/>
        <end position="145"/>
    </location>
</feature>
<evidence type="ECO:0000313" key="2">
    <source>
        <dbReference type="EMBL" id="OSX71227.1"/>
    </source>
</evidence>
<feature type="compositionally biased region" description="Low complexity" evidence="1">
    <location>
        <begin position="419"/>
        <end position="429"/>
    </location>
</feature>
<feature type="region of interest" description="Disordered" evidence="1">
    <location>
        <begin position="77"/>
        <end position="184"/>
    </location>
</feature>
<reference evidence="2 3" key="1">
    <citation type="submission" date="2017-03" db="EMBL/GenBank/DDBJ databases">
        <title>WGS assembly of Porphyra umbilicalis.</title>
        <authorList>
            <person name="Brawley S.H."/>
            <person name="Blouin N.A."/>
            <person name="Ficko-Blean E."/>
            <person name="Wheeler G.L."/>
            <person name="Lohr M."/>
            <person name="Goodson H.V."/>
            <person name="Jenkins J.W."/>
            <person name="Blaby-Haas C.E."/>
            <person name="Helliwell K.E."/>
            <person name="Chan C."/>
            <person name="Marriage T."/>
            <person name="Bhattacharya D."/>
            <person name="Klein A.S."/>
            <person name="Badis Y."/>
            <person name="Brodie J."/>
            <person name="Cao Y."/>
            <person name="Collen J."/>
            <person name="Dittami S.M."/>
            <person name="Gachon C.M."/>
            <person name="Green B.R."/>
            <person name="Karpowicz S."/>
            <person name="Kim J.W."/>
            <person name="Kudahl U."/>
            <person name="Lin S."/>
            <person name="Michel G."/>
            <person name="Mittag M."/>
            <person name="Olson B.J."/>
            <person name="Pangilinan J."/>
            <person name="Peng Y."/>
            <person name="Qiu H."/>
            <person name="Shu S."/>
            <person name="Singer J.T."/>
            <person name="Smith A.G."/>
            <person name="Sprecher B.N."/>
            <person name="Wagner V."/>
            <person name="Wang W."/>
            <person name="Wang Z.-Y."/>
            <person name="Yan J."/>
            <person name="Yarish C."/>
            <person name="Zoeuner-Riek S."/>
            <person name="Zhuang Y."/>
            <person name="Zou Y."/>
            <person name="Lindquist E.A."/>
            <person name="Grimwood J."/>
            <person name="Barry K."/>
            <person name="Rokhsar D.S."/>
            <person name="Schmutz J."/>
            <person name="Stiller J.W."/>
            <person name="Grossman A.R."/>
            <person name="Prochnik S.E."/>
        </authorList>
    </citation>
    <scope>NUCLEOTIDE SEQUENCE [LARGE SCALE GENOMIC DNA]</scope>
    <source>
        <strain evidence="2">4086291</strain>
    </source>
</reference>
<feature type="region of interest" description="Disordered" evidence="1">
    <location>
        <begin position="303"/>
        <end position="322"/>
    </location>
</feature>
<feature type="compositionally biased region" description="Pro residues" evidence="1">
    <location>
        <begin position="237"/>
        <end position="247"/>
    </location>
</feature>
<feature type="compositionally biased region" description="Low complexity" evidence="1">
    <location>
        <begin position="375"/>
        <end position="385"/>
    </location>
</feature>
<feature type="compositionally biased region" description="Basic residues" evidence="1">
    <location>
        <begin position="610"/>
        <end position="619"/>
    </location>
</feature>
<feature type="region of interest" description="Disordered" evidence="1">
    <location>
        <begin position="202"/>
        <end position="268"/>
    </location>
</feature>
<feature type="region of interest" description="Disordered" evidence="1">
    <location>
        <begin position="737"/>
        <end position="858"/>
    </location>
</feature>